<keyword evidence="4 7" id="KW-0328">Glycosyltransferase</keyword>
<dbReference type="InterPro" id="IPR055270">
    <property type="entry name" value="Glyco_tran_10_C"/>
</dbReference>
<dbReference type="PANTHER" id="PTHR48438:SF1">
    <property type="entry name" value="ALPHA-(1,3)-FUCOSYLTRANSFERASE C-RELATED"/>
    <property type="match status" value="1"/>
</dbReference>
<evidence type="ECO:0000256" key="1">
    <source>
        <dbReference type="ARBA" id="ARBA00004323"/>
    </source>
</evidence>
<name>A0A9J6DYJ1_RHIMP</name>
<protein>
    <recommendedName>
        <fullName evidence="7">Fucosyltransferase</fullName>
        <ecNumber evidence="7">2.4.1.-</ecNumber>
    </recommendedName>
</protein>
<keyword evidence="6 7" id="KW-0333">Golgi apparatus</keyword>
<keyword evidence="7" id="KW-0812">Transmembrane</keyword>
<comment type="pathway">
    <text evidence="2">Protein modification; protein glycosylation.</text>
</comment>
<dbReference type="Proteomes" id="UP000821866">
    <property type="component" value="Chromosome 4"/>
</dbReference>
<comment type="subcellular location">
    <subcellularLocation>
        <location evidence="1">Golgi apparatus membrane</location>
        <topology evidence="1">Single-pass type II membrane protein</topology>
    </subcellularLocation>
    <subcellularLocation>
        <location evidence="7">Golgi apparatus</location>
        <location evidence="7">Golgi stack membrane</location>
        <topology evidence="7">Single-pass type II membrane protein</topology>
    </subcellularLocation>
</comment>
<proteinExistence type="inferred from homology"/>
<dbReference type="PANTHER" id="PTHR48438">
    <property type="entry name" value="ALPHA-(1,3)-FUCOSYLTRANSFERASE C-RELATED"/>
    <property type="match status" value="1"/>
</dbReference>
<evidence type="ECO:0000256" key="7">
    <source>
        <dbReference type="RuleBase" id="RU003832"/>
    </source>
</evidence>
<evidence type="ECO:0000313" key="11">
    <source>
        <dbReference type="Proteomes" id="UP000821866"/>
    </source>
</evidence>
<dbReference type="SUPFAM" id="SSF53756">
    <property type="entry name" value="UDP-Glycosyltransferase/glycogen phosphorylase"/>
    <property type="match status" value="1"/>
</dbReference>
<feature type="region of interest" description="Disordered" evidence="8">
    <location>
        <begin position="225"/>
        <end position="247"/>
    </location>
</feature>
<dbReference type="InterPro" id="IPR001503">
    <property type="entry name" value="Glyco_trans_10"/>
</dbReference>
<dbReference type="EMBL" id="JABSTU010000006">
    <property type="protein sequence ID" value="KAH8027213.1"/>
    <property type="molecule type" value="Genomic_DNA"/>
</dbReference>
<dbReference type="AlphaFoldDB" id="A0A9J6DYJ1"/>
<accession>A0A9J6DYJ1</accession>
<reference evidence="10" key="2">
    <citation type="submission" date="2021-09" db="EMBL/GenBank/DDBJ databases">
        <authorList>
            <person name="Jia N."/>
            <person name="Wang J."/>
            <person name="Shi W."/>
            <person name="Du L."/>
            <person name="Sun Y."/>
            <person name="Zhan W."/>
            <person name="Jiang J."/>
            <person name="Wang Q."/>
            <person name="Zhang B."/>
            <person name="Ji P."/>
            <person name="Sakyi L.B."/>
            <person name="Cui X."/>
            <person name="Yuan T."/>
            <person name="Jiang B."/>
            <person name="Yang W."/>
            <person name="Lam T.T.-Y."/>
            <person name="Chang Q."/>
            <person name="Ding S."/>
            <person name="Wang X."/>
            <person name="Zhu J."/>
            <person name="Ruan X."/>
            <person name="Zhao L."/>
            <person name="Wei J."/>
            <person name="Que T."/>
            <person name="Du C."/>
            <person name="Cheng J."/>
            <person name="Dai P."/>
            <person name="Han X."/>
            <person name="Huang E."/>
            <person name="Gao Y."/>
            <person name="Liu J."/>
            <person name="Shao H."/>
            <person name="Ye R."/>
            <person name="Li L."/>
            <person name="Wei W."/>
            <person name="Wang X."/>
            <person name="Wang C."/>
            <person name="Huo Q."/>
            <person name="Li W."/>
            <person name="Guo W."/>
            <person name="Chen H."/>
            <person name="Chen S."/>
            <person name="Zhou L."/>
            <person name="Zhou L."/>
            <person name="Ni X."/>
            <person name="Tian J."/>
            <person name="Zhou Y."/>
            <person name="Sheng Y."/>
            <person name="Liu T."/>
            <person name="Pan Y."/>
            <person name="Xia L."/>
            <person name="Li J."/>
            <person name="Zhao F."/>
            <person name="Cao W."/>
        </authorList>
    </citation>
    <scope>NUCLEOTIDE SEQUENCE</scope>
    <source>
        <strain evidence="10">Rmic-2018</strain>
        <tissue evidence="10">Larvae</tissue>
    </source>
</reference>
<dbReference type="InterPro" id="IPR038577">
    <property type="entry name" value="GT10-like_C_sf"/>
</dbReference>
<dbReference type="Pfam" id="PF00852">
    <property type="entry name" value="Glyco_transf_10"/>
    <property type="match status" value="1"/>
</dbReference>
<feature type="domain" description="Fucosyltransferase C-terminal" evidence="9">
    <location>
        <begin position="91"/>
        <end position="225"/>
    </location>
</feature>
<comment type="caution">
    <text evidence="10">The sequence shown here is derived from an EMBL/GenBank/DDBJ whole genome shotgun (WGS) entry which is preliminary data.</text>
</comment>
<evidence type="ECO:0000256" key="8">
    <source>
        <dbReference type="SAM" id="MobiDB-lite"/>
    </source>
</evidence>
<dbReference type="OrthoDB" id="10450843at2759"/>
<sequence>MGHRKDSDVETPYKALRCGDDVVAASSANKTTTVADVARRHRDVLGYYGARKDAVWIVGQCEWNMREKSSVDVVKLAKALDADAASEGRLQNVSVDFITDCGRSTCGSRRECVRKMAAHYHFVVVATDSDCFHSPYELIHDAFEFDIVPVILAPRGETLDYPWLSVVHSVDFGSLGNMVAHLRVLLSSPEAYEKYFSWKERCVEVAAADLCLLCVAMNDKSYEGRVRRSPEDRSTDRKIQASRDECRGRAPAFARAFPVVSNDDPN</sequence>
<evidence type="ECO:0000313" key="10">
    <source>
        <dbReference type="EMBL" id="KAH8027213.1"/>
    </source>
</evidence>
<dbReference type="Gene3D" id="3.40.50.11660">
    <property type="entry name" value="Glycosyl transferase family 10, C-terminal domain"/>
    <property type="match status" value="1"/>
</dbReference>
<gene>
    <name evidence="10" type="ORF">HPB51_003655</name>
</gene>
<dbReference type="GO" id="GO:0000139">
    <property type="term" value="C:Golgi membrane"/>
    <property type="evidence" value="ECO:0007669"/>
    <property type="project" value="UniProtKB-SubCell"/>
</dbReference>
<evidence type="ECO:0000256" key="6">
    <source>
        <dbReference type="ARBA" id="ARBA00023034"/>
    </source>
</evidence>
<keyword evidence="11" id="KW-1185">Reference proteome</keyword>
<organism evidence="10 11">
    <name type="scientific">Rhipicephalus microplus</name>
    <name type="common">Cattle tick</name>
    <name type="synonym">Boophilus microplus</name>
    <dbReference type="NCBI Taxonomy" id="6941"/>
    <lineage>
        <taxon>Eukaryota</taxon>
        <taxon>Metazoa</taxon>
        <taxon>Ecdysozoa</taxon>
        <taxon>Arthropoda</taxon>
        <taxon>Chelicerata</taxon>
        <taxon>Arachnida</taxon>
        <taxon>Acari</taxon>
        <taxon>Parasitiformes</taxon>
        <taxon>Ixodida</taxon>
        <taxon>Ixodoidea</taxon>
        <taxon>Ixodidae</taxon>
        <taxon>Rhipicephalinae</taxon>
        <taxon>Rhipicephalus</taxon>
        <taxon>Boophilus</taxon>
    </lineage>
</organism>
<evidence type="ECO:0000256" key="5">
    <source>
        <dbReference type="ARBA" id="ARBA00022679"/>
    </source>
</evidence>
<comment type="similarity">
    <text evidence="3 7">Belongs to the glycosyltransferase 10 family.</text>
</comment>
<evidence type="ECO:0000256" key="3">
    <source>
        <dbReference type="ARBA" id="ARBA00008919"/>
    </source>
</evidence>
<keyword evidence="5 7" id="KW-0808">Transferase</keyword>
<dbReference type="GO" id="GO:0032580">
    <property type="term" value="C:Golgi cisterna membrane"/>
    <property type="evidence" value="ECO:0007669"/>
    <property type="project" value="UniProtKB-SubCell"/>
</dbReference>
<evidence type="ECO:0000256" key="2">
    <source>
        <dbReference type="ARBA" id="ARBA00004922"/>
    </source>
</evidence>
<evidence type="ECO:0000256" key="4">
    <source>
        <dbReference type="ARBA" id="ARBA00022676"/>
    </source>
</evidence>
<evidence type="ECO:0000259" key="9">
    <source>
        <dbReference type="Pfam" id="PF00852"/>
    </source>
</evidence>
<keyword evidence="7" id="KW-0472">Membrane</keyword>
<dbReference type="VEuPathDB" id="VectorBase:LOC119168244"/>
<dbReference type="GO" id="GO:0008417">
    <property type="term" value="F:fucosyltransferase activity"/>
    <property type="evidence" value="ECO:0007669"/>
    <property type="project" value="InterPro"/>
</dbReference>
<dbReference type="EC" id="2.4.1.-" evidence="7"/>
<reference evidence="10" key="1">
    <citation type="journal article" date="2020" name="Cell">
        <title>Large-Scale Comparative Analyses of Tick Genomes Elucidate Their Genetic Diversity and Vector Capacities.</title>
        <authorList>
            <consortium name="Tick Genome and Microbiome Consortium (TIGMIC)"/>
            <person name="Jia N."/>
            <person name="Wang J."/>
            <person name="Shi W."/>
            <person name="Du L."/>
            <person name="Sun Y."/>
            <person name="Zhan W."/>
            <person name="Jiang J.F."/>
            <person name="Wang Q."/>
            <person name="Zhang B."/>
            <person name="Ji P."/>
            <person name="Bell-Sakyi L."/>
            <person name="Cui X.M."/>
            <person name="Yuan T.T."/>
            <person name="Jiang B.G."/>
            <person name="Yang W.F."/>
            <person name="Lam T.T."/>
            <person name="Chang Q.C."/>
            <person name="Ding S.J."/>
            <person name="Wang X.J."/>
            <person name="Zhu J.G."/>
            <person name="Ruan X.D."/>
            <person name="Zhao L."/>
            <person name="Wei J.T."/>
            <person name="Ye R.Z."/>
            <person name="Que T.C."/>
            <person name="Du C.H."/>
            <person name="Zhou Y.H."/>
            <person name="Cheng J.X."/>
            <person name="Dai P.F."/>
            <person name="Guo W.B."/>
            <person name="Han X.H."/>
            <person name="Huang E.J."/>
            <person name="Li L.F."/>
            <person name="Wei W."/>
            <person name="Gao Y.C."/>
            <person name="Liu J.Z."/>
            <person name="Shao H.Z."/>
            <person name="Wang X."/>
            <person name="Wang C.C."/>
            <person name="Yang T.C."/>
            <person name="Huo Q.B."/>
            <person name="Li W."/>
            <person name="Chen H.Y."/>
            <person name="Chen S.E."/>
            <person name="Zhou L.G."/>
            <person name="Ni X.B."/>
            <person name="Tian J.H."/>
            <person name="Sheng Y."/>
            <person name="Liu T."/>
            <person name="Pan Y.S."/>
            <person name="Xia L.Y."/>
            <person name="Li J."/>
            <person name="Zhao F."/>
            <person name="Cao W.C."/>
        </authorList>
    </citation>
    <scope>NUCLEOTIDE SEQUENCE</scope>
    <source>
        <strain evidence="10">Rmic-2018</strain>
    </source>
</reference>